<feature type="region of interest" description="Disordered" evidence="1">
    <location>
        <begin position="13"/>
        <end position="61"/>
    </location>
</feature>
<proteinExistence type="predicted"/>
<sequence length="622" mass="67065">MADTKGSFAWIKDCGCASKDGDEDGASCSQESSLHDEDLDGQSNVDSDTDDEERSPAYDLRRLPSLSVRGVGPVPLPLGRESAAALLSAGSPAPYGHGLSTVLDPEVRRSTQLDAAEVDVGAGWREEELAGIVADACAALGVRSPSSARAHLYKLLLYEPGGHFRPHRDTEKEPGMFGTLVVQLPVAGGHEGGELRVRHAGQVRVWRTAAGSQEPAALQCAAFYADCEHELTMITSGLRAALVFNLVQTGPGRVQRPPRQFIRAANALTAAVRAWDAALAVPDPGAGSKVQAAAVRVVPLDHQYTKTNLSFGRLKGRDAAVVSLLHGCKELGVHLVLVHKHVRGNVQARYPWDHKRRRRCEDSADEDDSGDDAEMDDIIEEEVTTQLWLSPRGPEDEMSGVGIELDDFVLDDKELFFQDPDRREYEGYMGNYGPTLQYWYYSTVAVIWPRSRPMAVFEAAGFSAVLDALEWRLADEGRQASQQQQGTEVEAGARDVQELFAALIRLAGSGFAALGAGQIVALSKHVFAGAAAFRAHLPAFCAAVLDRPDRKELLLALLPEVAVAEAVRAGEPHAMTLAEAMAAQLEAVVARGPPAPSFEQPDARVPGYPQVGTSLCNEMRMQ</sequence>
<gene>
    <name evidence="3" type="ORF">GPECTOR_9g746</name>
</gene>
<evidence type="ECO:0000313" key="3">
    <source>
        <dbReference type="EMBL" id="KXZ52700.1"/>
    </source>
</evidence>
<feature type="domain" description="Fe2OG dioxygenase" evidence="2">
    <location>
        <begin position="144"/>
        <end position="256"/>
    </location>
</feature>
<comment type="caution">
    <text evidence="3">The sequence shown here is derived from an EMBL/GenBank/DDBJ whole genome shotgun (WGS) entry which is preliminary data.</text>
</comment>
<evidence type="ECO:0000313" key="4">
    <source>
        <dbReference type="Proteomes" id="UP000075714"/>
    </source>
</evidence>
<dbReference type="OrthoDB" id="542426at2759"/>
<dbReference type="PROSITE" id="PS51471">
    <property type="entry name" value="FE2OG_OXY"/>
    <property type="match status" value="1"/>
</dbReference>
<evidence type="ECO:0000259" key="2">
    <source>
        <dbReference type="PROSITE" id="PS51471"/>
    </source>
</evidence>
<dbReference type="EMBL" id="LSYV01000010">
    <property type="protein sequence ID" value="KXZ52700.1"/>
    <property type="molecule type" value="Genomic_DNA"/>
</dbReference>
<dbReference type="PANTHER" id="PTHR33099">
    <property type="entry name" value="FE2OG DIOXYGENASE DOMAIN-CONTAINING PROTEIN"/>
    <property type="match status" value="1"/>
</dbReference>
<protein>
    <recommendedName>
        <fullName evidence="2">Fe2OG dioxygenase domain-containing protein</fullName>
    </recommendedName>
</protein>
<dbReference type="Proteomes" id="UP000075714">
    <property type="component" value="Unassembled WGS sequence"/>
</dbReference>
<reference evidence="4" key="1">
    <citation type="journal article" date="2016" name="Nat. Commun.">
        <title>The Gonium pectorale genome demonstrates co-option of cell cycle regulation during the evolution of multicellularity.</title>
        <authorList>
            <person name="Hanschen E.R."/>
            <person name="Marriage T.N."/>
            <person name="Ferris P.J."/>
            <person name="Hamaji T."/>
            <person name="Toyoda A."/>
            <person name="Fujiyama A."/>
            <person name="Neme R."/>
            <person name="Noguchi H."/>
            <person name="Minakuchi Y."/>
            <person name="Suzuki M."/>
            <person name="Kawai-Toyooka H."/>
            <person name="Smith D.R."/>
            <person name="Sparks H."/>
            <person name="Anderson J."/>
            <person name="Bakaric R."/>
            <person name="Luria V."/>
            <person name="Karger A."/>
            <person name="Kirschner M.W."/>
            <person name="Durand P.M."/>
            <person name="Michod R.E."/>
            <person name="Nozaki H."/>
            <person name="Olson B.J."/>
        </authorList>
    </citation>
    <scope>NUCLEOTIDE SEQUENCE [LARGE SCALE GENOMIC DNA]</scope>
    <source>
        <strain evidence="4">NIES-2863</strain>
    </source>
</reference>
<feature type="compositionally biased region" description="Acidic residues" evidence="1">
    <location>
        <begin position="363"/>
        <end position="374"/>
    </location>
</feature>
<feature type="region of interest" description="Disordered" evidence="1">
    <location>
        <begin position="355"/>
        <end position="374"/>
    </location>
</feature>
<accession>A0A150GTM0</accession>
<dbReference type="Gene3D" id="2.60.120.620">
    <property type="entry name" value="q2cbj1_9rhob like domain"/>
    <property type="match status" value="1"/>
</dbReference>
<name>A0A150GTM0_GONPE</name>
<dbReference type="AlphaFoldDB" id="A0A150GTM0"/>
<dbReference type="InterPro" id="IPR044862">
    <property type="entry name" value="Pro_4_hyd_alph_FE2OG_OXY"/>
</dbReference>
<keyword evidence="4" id="KW-1185">Reference proteome</keyword>
<dbReference type="InterPro" id="IPR005123">
    <property type="entry name" value="Oxoglu/Fe-dep_dioxygenase_dom"/>
</dbReference>
<organism evidence="3 4">
    <name type="scientific">Gonium pectorale</name>
    <name type="common">Green alga</name>
    <dbReference type="NCBI Taxonomy" id="33097"/>
    <lineage>
        <taxon>Eukaryota</taxon>
        <taxon>Viridiplantae</taxon>
        <taxon>Chlorophyta</taxon>
        <taxon>core chlorophytes</taxon>
        <taxon>Chlorophyceae</taxon>
        <taxon>CS clade</taxon>
        <taxon>Chlamydomonadales</taxon>
        <taxon>Volvocaceae</taxon>
        <taxon>Gonium</taxon>
    </lineage>
</organism>
<dbReference type="PANTHER" id="PTHR33099:SF7">
    <property type="entry name" value="MYND-TYPE DOMAIN-CONTAINING PROTEIN"/>
    <property type="match status" value="1"/>
</dbReference>
<evidence type="ECO:0000256" key="1">
    <source>
        <dbReference type="SAM" id="MobiDB-lite"/>
    </source>
</evidence>
<dbReference type="Pfam" id="PF13640">
    <property type="entry name" value="2OG-FeII_Oxy_3"/>
    <property type="match status" value="1"/>
</dbReference>